<dbReference type="Proteomes" id="UP001056209">
    <property type="component" value="Chromosome"/>
</dbReference>
<evidence type="ECO:0000256" key="2">
    <source>
        <dbReference type="ARBA" id="ARBA00022491"/>
    </source>
</evidence>
<dbReference type="InterPro" id="IPR036388">
    <property type="entry name" value="WH-like_DNA-bd_sf"/>
</dbReference>
<dbReference type="FunFam" id="1.10.10.10:FF:000137">
    <property type="entry name" value="Zinc uptake transcriptional repressor"/>
    <property type="match status" value="1"/>
</dbReference>
<feature type="binding site" evidence="7">
    <location>
        <position position="146"/>
    </location>
    <ligand>
        <name>Zn(2+)</name>
        <dbReference type="ChEBI" id="CHEBI:29105"/>
    </ligand>
</feature>
<evidence type="ECO:0000256" key="3">
    <source>
        <dbReference type="ARBA" id="ARBA00022833"/>
    </source>
</evidence>
<dbReference type="InterPro" id="IPR043135">
    <property type="entry name" value="Fur_C"/>
</dbReference>
<dbReference type="SUPFAM" id="SSF46785">
    <property type="entry name" value="Winged helix' DNA-binding domain"/>
    <property type="match status" value="1"/>
</dbReference>
<keyword evidence="5 9" id="KW-0238">DNA-binding</keyword>
<dbReference type="PANTHER" id="PTHR33202">
    <property type="entry name" value="ZINC UPTAKE REGULATION PROTEIN"/>
    <property type="match status" value="1"/>
</dbReference>
<dbReference type="GO" id="GO:0003700">
    <property type="term" value="F:DNA-binding transcription factor activity"/>
    <property type="evidence" value="ECO:0007669"/>
    <property type="project" value="UniProtKB-UniRule"/>
</dbReference>
<evidence type="ECO:0000313" key="11">
    <source>
        <dbReference type="Proteomes" id="UP001056209"/>
    </source>
</evidence>
<dbReference type="Pfam" id="PF01475">
    <property type="entry name" value="FUR"/>
    <property type="match status" value="1"/>
</dbReference>
<protein>
    <recommendedName>
        <fullName evidence="9">Ferric uptake regulation protein</fullName>
    </recommendedName>
</protein>
<feature type="binding site" evidence="8">
    <location>
        <position position="118"/>
    </location>
    <ligand>
        <name>Fe cation</name>
        <dbReference type="ChEBI" id="CHEBI:24875"/>
    </ligand>
</feature>
<gene>
    <name evidence="10" type="primary">zur</name>
    <name evidence="9" type="synonym">fur</name>
    <name evidence="10" type="ORF">M9393_03135</name>
</gene>
<dbReference type="RefSeq" id="WP_250248546.1">
    <property type="nucleotide sequence ID" value="NZ_CP097753.1"/>
</dbReference>
<comment type="cofactor">
    <cofactor evidence="7">
        <name>Zn(2+)</name>
        <dbReference type="ChEBI" id="CHEBI:29105"/>
    </cofactor>
    <text evidence="7">Binds 1 zinc ion per subunit.</text>
</comment>
<dbReference type="AlphaFoldDB" id="A0A9Q8TWZ8"/>
<organism evidence="10 11">
    <name type="scientific">Candidatus Blochmannia vicinus</name>
    <name type="common">nom. nud.</name>
    <dbReference type="NCBI Taxonomy" id="251540"/>
    <lineage>
        <taxon>Bacteria</taxon>
        <taxon>Pseudomonadati</taxon>
        <taxon>Pseudomonadota</taxon>
        <taxon>Gammaproteobacteria</taxon>
        <taxon>Enterobacterales</taxon>
        <taxon>Enterobacteriaceae</taxon>
        <taxon>ant endosymbionts</taxon>
        <taxon>Candidatus Blochmanniella</taxon>
    </lineage>
</organism>
<evidence type="ECO:0000256" key="1">
    <source>
        <dbReference type="ARBA" id="ARBA00007957"/>
    </source>
</evidence>
<keyword evidence="7 9" id="KW-0479">Metal-binding</keyword>
<keyword evidence="2 9" id="KW-0678">Repressor</keyword>
<dbReference type="EMBL" id="CP097753">
    <property type="protein sequence ID" value="URJ28138.1"/>
    <property type="molecule type" value="Genomic_DNA"/>
</dbReference>
<evidence type="ECO:0000256" key="5">
    <source>
        <dbReference type="ARBA" id="ARBA00023125"/>
    </source>
</evidence>
<comment type="subunit">
    <text evidence="9">Homodimer.</text>
</comment>
<dbReference type="GO" id="GO:0005829">
    <property type="term" value="C:cytosol"/>
    <property type="evidence" value="ECO:0007669"/>
    <property type="project" value="TreeGrafter"/>
</dbReference>
<evidence type="ECO:0000256" key="6">
    <source>
        <dbReference type="ARBA" id="ARBA00023163"/>
    </source>
</evidence>
<dbReference type="GO" id="GO:0000976">
    <property type="term" value="F:transcription cis-regulatory region binding"/>
    <property type="evidence" value="ECO:0007669"/>
    <property type="project" value="TreeGrafter"/>
</dbReference>
<dbReference type="InterPro" id="IPR002481">
    <property type="entry name" value="FUR"/>
</dbReference>
<comment type="similarity">
    <text evidence="1 9">Belongs to the Fur family.</text>
</comment>
<accession>A0A9Q8TWZ8</accession>
<evidence type="ECO:0000256" key="8">
    <source>
        <dbReference type="PIRSR" id="PIRSR602481-2"/>
    </source>
</evidence>
<dbReference type="CDD" id="cd07153">
    <property type="entry name" value="Fur_like"/>
    <property type="match status" value="1"/>
</dbReference>
<dbReference type="PANTHER" id="PTHR33202:SF6">
    <property type="entry name" value="ZINC UPTAKE REGULATION PROTEIN"/>
    <property type="match status" value="1"/>
</dbReference>
<dbReference type="GO" id="GO:0008270">
    <property type="term" value="F:zinc ion binding"/>
    <property type="evidence" value="ECO:0007669"/>
    <property type="project" value="TreeGrafter"/>
</dbReference>
<keyword evidence="8 9" id="KW-0408">Iron</keyword>
<dbReference type="InterPro" id="IPR036390">
    <property type="entry name" value="WH_DNA-bd_sf"/>
</dbReference>
<dbReference type="Gene3D" id="3.30.1490.190">
    <property type="match status" value="1"/>
</dbReference>
<evidence type="ECO:0000256" key="7">
    <source>
        <dbReference type="PIRSR" id="PIRSR602481-1"/>
    </source>
</evidence>
<dbReference type="NCBIfam" id="NF008646">
    <property type="entry name" value="PRK11639.1"/>
    <property type="match status" value="1"/>
</dbReference>
<proteinExistence type="inferred from homology"/>
<keyword evidence="9" id="KW-0963">Cytoplasm</keyword>
<evidence type="ECO:0000256" key="4">
    <source>
        <dbReference type="ARBA" id="ARBA00023015"/>
    </source>
</evidence>
<feature type="binding site" evidence="7">
    <location>
        <position position="103"/>
    </location>
    <ligand>
        <name>Zn(2+)</name>
        <dbReference type="ChEBI" id="CHEBI:29105"/>
    </ligand>
</feature>
<dbReference type="Gene3D" id="1.10.10.10">
    <property type="entry name" value="Winged helix-like DNA-binding domain superfamily/Winged helix DNA-binding domain"/>
    <property type="match status" value="1"/>
</dbReference>
<keyword evidence="6 9" id="KW-0804">Transcription</keyword>
<dbReference type="GO" id="GO:1900376">
    <property type="term" value="P:regulation of secondary metabolite biosynthetic process"/>
    <property type="evidence" value="ECO:0007669"/>
    <property type="project" value="TreeGrafter"/>
</dbReference>
<name>A0A9Q8TWZ8_9ENTR</name>
<comment type="cofactor">
    <cofactor evidence="8">
        <name>Mn(2+)</name>
        <dbReference type="ChEBI" id="CHEBI:29035"/>
    </cofactor>
    <cofactor evidence="8">
        <name>Fe(2+)</name>
        <dbReference type="ChEBI" id="CHEBI:29033"/>
    </cofactor>
    <text evidence="8">Binds 1 Mn(2+) or Fe(2+) ion per subunit.</text>
</comment>
<keyword evidence="3 7" id="KW-0862">Zinc</keyword>
<evidence type="ECO:0000256" key="9">
    <source>
        <dbReference type="RuleBase" id="RU364037"/>
    </source>
</evidence>
<dbReference type="GO" id="GO:0045892">
    <property type="term" value="P:negative regulation of DNA-templated transcription"/>
    <property type="evidence" value="ECO:0007669"/>
    <property type="project" value="TreeGrafter"/>
</dbReference>
<feature type="binding site" evidence="7">
    <location>
        <position position="143"/>
    </location>
    <ligand>
        <name>Zn(2+)</name>
        <dbReference type="ChEBI" id="CHEBI:29105"/>
    </ligand>
</feature>
<evidence type="ECO:0000313" key="10">
    <source>
        <dbReference type="EMBL" id="URJ28138.1"/>
    </source>
</evidence>
<feature type="binding site" evidence="7">
    <location>
        <position position="106"/>
    </location>
    <ligand>
        <name>Zn(2+)</name>
        <dbReference type="ChEBI" id="CHEBI:29105"/>
    </ligand>
</feature>
<comment type="subcellular location">
    <subcellularLocation>
        <location evidence="9">Cytoplasm</location>
    </subcellularLocation>
</comment>
<keyword evidence="4 9" id="KW-0805">Transcription regulation</keyword>
<reference evidence="10" key="1">
    <citation type="submission" date="2022-05" db="EMBL/GenBank/DDBJ databases">
        <title>Impact of host demography and evolutionary history on endosymbiont molecular evolution: a test in carpenter ants (Genus Camponotus) and their Blochmannia endosymbionts.</title>
        <authorList>
            <person name="Manthey J.D."/>
            <person name="Giron J.C."/>
            <person name="Hruska J.P."/>
        </authorList>
    </citation>
    <scope>NUCLEOTIDE SEQUENCE</scope>
    <source>
        <strain evidence="10">C-039</strain>
    </source>
</reference>
<sequence length="157" mass="18146">MNTNVQKILTQIKKLCEQRCVRLTPQRLAVLRLISQYNGAISAYNLLHLLRQSALPHAKPSTIYRALNFLLEQGFIHRIESTNSFMLCHYFFELSHNFAFFICNSCKQVTEQTTKGIEEILQNMAKITGFTMFNNIIEAQGLCTKCINIQLHSYLRS</sequence>